<evidence type="ECO:0000256" key="2">
    <source>
        <dbReference type="ARBA" id="ARBA00022487"/>
    </source>
</evidence>
<dbReference type="SUPFAM" id="SSF53474">
    <property type="entry name" value="alpha/beta-Hydrolases"/>
    <property type="match status" value="1"/>
</dbReference>
<keyword evidence="3 4" id="KW-0378">Hydrolase</keyword>
<feature type="chain" id="PRO_5029036921" description="Carboxylic ester hydrolase" evidence="4">
    <location>
        <begin position="22"/>
        <end position="618"/>
    </location>
</feature>
<evidence type="ECO:0000259" key="5">
    <source>
        <dbReference type="Pfam" id="PF00135"/>
    </source>
</evidence>
<proteinExistence type="inferred from homology"/>
<organism evidence="6 7">
    <name type="scientific">Panagrellus redivivus</name>
    <name type="common">Microworm</name>
    <dbReference type="NCBI Taxonomy" id="6233"/>
    <lineage>
        <taxon>Eukaryota</taxon>
        <taxon>Metazoa</taxon>
        <taxon>Ecdysozoa</taxon>
        <taxon>Nematoda</taxon>
        <taxon>Chromadorea</taxon>
        <taxon>Rhabditida</taxon>
        <taxon>Tylenchina</taxon>
        <taxon>Panagrolaimomorpha</taxon>
        <taxon>Panagrolaimoidea</taxon>
        <taxon>Panagrolaimidae</taxon>
        <taxon>Panagrellus</taxon>
    </lineage>
</organism>
<evidence type="ECO:0000256" key="3">
    <source>
        <dbReference type="ARBA" id="ARBA00022801"/>
    </source>
</evidence>
<sequence length="618" mass="68698">MHFVLGPICIAVILGFAAVEAKNPIVNTHNGPVMGFDFLTDNGRMAEIYLGIPFAKPPLDDLRFEKPVPATKWSGVLNATKFAPPCAVHDPIFAADSSEDCLYLSVMRPKWKSRNPKGFPILVWIHGGSFLMGGAEQYGYKTAADNFIPQGVIFISIQYRLGPWGFFSSGDSQIPGNLGLWDQIMALREIQKLAKDFGGDASRVTIMGQSAGSGSVSWLSMAPVANNLFSQVIELSGSVYSAWVRSDDVIAESLKLAEQLGCPNGKDMKKCLKKLDLKSFQKTMRGNYGIFRQNINFAYFNPRMDGELVKAANFDDAIRKAPKRPTMMGVTSQESLLWSFEHIGILPEDEIYHLSEERVEVYSRDDLADFIRTNIAIRAGFGASAKSAAEEIISHYADCEAPKNPDNIFYFERFTQLLSDLQFNIPMVREARMKALAGYPVYFQKYSYQKSREVTEYPIDGSPHGAELAQLFSAFFYASFEDTPDDPIVRNILVDRISAFVHRGNPATKALAAPRVTKTNFPYAEINVKTKIGHNPFFKNYLFWERLGKKYGYDVSKGIKIKRVTKAPQPVRRNIKARAAGPNGIILRPARTAVSNGIIQQPARAAGPNGIILRPAQS</sequence>
<evidence type="ECO:0000256" key="1">
    <source>
        <dbReference type="ARBA" id="ARBA00005964"/>
    </source>
</evidence>
<dbReference type="InterPro" id="IPR019826">
    <property type="entry name" value="Carboxylesterase_B_AS"/>
</dbReference>
<accession>A0A7E4VR61</accession>
<keyword evidence="2" id="KW-0719">Serine esterase</keyword>
<dbReference type="PROSITE" id="PS00122">
    <property type="entry name" value="CARBOXYLESTERASE_B_1"/>
    <property type="match status" value="1"/>
</dbReference>
<evidence type="ECO:0000313" key="6">
    <source>
        <dbReference type="Proteomes" id="UP000492821"/>
    </source>
</evidence>
<dbReference type="InterPro" id="IPR050309">
    <property type="entry name" value="Type-B_Carboxylest/Lipase"/>
</dbReference>
<dbReference type="EC" id="3.1.1.-" evidence="4"/>
<protein>
    <recommendedName>
        <fullName evidence="4">Carboxylic ester hydrolase</fullName>
        <ecNumber evidence="4">3.1.1.-</ecNumber>
    </recommendedName>
</protein>
<reference evidence="7" key="2">
    <citation type="submission" date="2020-10" db="UniProtKB">
        <authorList>
            <consortium name="WormBaseParasite"/>
        </authorList>
    </citation>
    <scope>IDENTIFICATION</scope>
</reference>
<dbReference type="Gene3D" id="3.40.50.1820">
    <property type="entry name" value="alpha/beta hydrolase"/>
    <property type="match status" value="1"/>
</dbReference>
<dbReference type="Pfam" id="PF00135">
    <property type="entry name" value="COesterase"/>
    <property type="match status" value="1"/>
</dbReference>
<evidence type="ECO:0000313" key="7">
    <source>
        <dbReference type="WBParaSite" id="Pan_g23983.t1"/>
    </source>
</evidence>
<feature type="domain" description="Carboxylesterase type B" evidence="5">
    <location>
        <begin position="23"/>
        <end position="544"/>
    </location>
</feature>
<dbReference type="AlphaFoldDB" id="A0A7E4VR61"/>
<feature type="signal peptide" evidence="4">
    <location>
        <begin position="1"/>
        <end position="21"/>
    </location>
</feature>
<dbReference type="WBParaSite" id="Pan_g23983.t1">
    <property type="protein sequence ID" value="Pan_g23983.t1"/>
    <property type="gene ID" value="Pan_g23983"/>
</dbReference>
<dbReference type="InterPro" id="IPR029058">
    <property type="entry name" value="AB_hydrolase_fold"/>
</dbReference>
<reference evidence="6" key="1">
    <citation type="journal article" date="2013" name="Genetics">
        <title>The draft genome and transcriptome of Panagrellus redivivus are shaped by the harsh demands of a free-living lifestyle.</title>
        <authorList>
            <person name="Srinivasan J."/>
            <person name="Dillman A.R."/>
            <person name="Macchietto M.G."/>
            <person name="Heikkinen L."/>
            <person name="Lakso M."/>
            <person name="Fracchia K.M."/>
            <person name="Antoshechkin I."/>
            <person name="Mortazavi A."/>
            <person name="Wong G."/>
            <person name="Sternberg P.W."/>
        </authorList>
    </citation>
    <scope>NUCLEOTIDE SEQUENCE [LARGE SCALE GENOMIC DNA]</scope>
    <source>
        <strain evidence="6">MT8872</strain>
    </source>
</reference>
<dbReference type="InterPro" id="IPR002018">
    <property type="entry name" value="CarbesteraseB"/>
</dbReference>
<comment type="similarity">
    <text evidence="1 4">Belongs to the type-B carboxylesterase/lipase family.</text>
</comment>
<keyword evidence="6" id="KW-1185">Reference proteome</keyword>
<name>A0A7E4VR61_PANRE</name>
<keyword evidence="4" id="KW-0732">Signal</keyword>
<dbReference type="GO" id="GO:0052689">
    <property type="term" value="F:carboxylic ester hydrolase activity"/>
    <property type="evidence" value="ECO:0007669"/>
    <property type="project" value="UniProtKB-KW"/>
</dbReference>
<dbReference type="Proteomes" id="UP000492821">
    <property type="component" value="Unassembled WGS sequence"/>
</dbReference>
<dbReference type="PANTHER" id="PTHR11559">
    <property type="entry name" value="CARBOXYLESTERASE"/>
    <property type="match status" value="1"/>
</dbReference>
<evidence type="ECO:0000256" key="4">
    <source>
        <dbReference type="RuleBase" id="RU361235"/>
    </source>
</evidence>